<proteinExistence type="predicted"/>
<dbReference type="EMBL" id="JBHUOX010000013">
    <property type="protein sequence ID" value="MFD3002008.1"/>
    <property type="molecule type" value="Genomic_DNA"/>
</dbReference>
<dbReference type="Gene3D" id="6.10.140.530">
    <property type="match status" value="7"/>
</dbReference>
<evidence type="ECO:0000313" key="2">
    <source>
        <dbReference type="EMBL" id="MFD3002008.1"/>
    </source>
</evidence>
<feature type="domain" description="Helicase-associated" evidence="1">
    <location>
        <begin position="355"/>
        <end position="414"/>
    </location>
</feature>
<feature type="domain" description="Helicase-associated" evidence="1">
    <location>
        <begin position="142"/>
        <end position="203"/>
    </location>
</feature>
<comment type="caution">
    <text evidence="2">The sequence shown here is derived from an EMBL/GenBank/DDBJ whole genome shotgun (WGS) entry which is preliminary data.</text>
</comment>
<dbReference type="Proteomes" id="UP001597641">
    <property type="component" value="Unassembled WGS sequence"/>
</dbReference>
<name>A0ABW6BY53_9BACT</name>
<evidence type="ECO:0000313" key="3">
    <source>
        <dbReference type="Proteomes" id="UP001597641"/>
    </source>
</evidence>
<protein>
    <submittedName>
        <fullName evidence="2">Helicase associated domain-containing protein</fullName>
    </submittedName>
</protein>
<accession>A0ABW6BY53</accession>
<gene>
    <name evidence="2" type="ORF">ACFS7Z_16670</name>
</gene>
<dbReference type="PANTHER" id="PTHR33418:SF1">
    <property type="entry name" value="HELICASE-ASSOCIATED DOMAIN-CONTAINING PROTEIN"/>
    <property type="match status" value="1"/>
</dbReference>
<keyword evidence="3" id="KW-1185">Reference proteome</keyword>
<feature type="domain" description="Helicase-associated" evidence="1">
    <location>
        <begin position="490"/>
        <end position="547"/>
    </location>
</feature>
<dbReference type="PANTHER" id="PTHR33418">
    <property type="entry name" value="HELICASE-ASSOCIATED"/>
    <property type="match status" value="1"/>
</dbReference>
<sequence>MARLEKKLFDENFLNSWSLNYQKLRALCRQGKPVAANVDEQLAQWISIQRRIRHMLPCELKTELAALRFDFDEKDFSWATMYRQLAWFAERNGHTCLPPDQQHEDLKDWLVRQIIGRSLLSDDQFRKLDSLRVDWDMPISREHRWEQMYWKLKDFYLTFGHSRVPQKWAKDKQLAHWVTVQRRTHSSNKLKEDRKRKLDELHFVWSIQDVYASQWEHYFQQLVSFHKAHGHCSVPGKYEKLVSWIERQKLAKKDNALPPDREKRLDQINFIWSCESIKQKRWDDAYAQLYAYHQQYGHSFVPVHFSKNKSLGIWVATQRAREAKGKLGPAKKKKLDTLGFVWTRDTQRQVKSAYDTRWEANLEKLKVYKQKTGSCQVSLRIDLALQRWTRWQRKLFYQGRLSPERIDRLNAIRFPWSVQDGYWMQMYRSLLNFRELFGHTRVPFRWEANPQLAAWVYRVKSEKSALASQKKELLNSIGFDWTLRRRTALPWQDMYARLVDYKKEHGHTRVPAGSGKDLKLGKWCSRMRSERAHLDPERVALLEAIDFDWSSKCSCEKAANRTSR</sequence>
<reference evidence="3" key="1">
    <citation type="journal article" date="2019" name="Int. J. Syst. Evol. Microbiol.">
        <title>The Global Catalogue of Microorganisms (GCM) 10K type strain sequencing project: providing services to taxonomists for standard genome sequencing and annotation.</title>
        <authorList>
            <consortium name="The Broad Institute Genomics Platform"/>
            <consortium name="The Broad Institute Genome Sequencing Center for Infectious Disease"/>
            <person name="Wu L."/>
            <person name="Ma J."/>
        </authorList>
    </citation>
    <scope>NUCLEOTIDE SEQUENCE [LARGE SCALE GENOMIC DNA]</scope>
    <source>
        <strain evidence="3">KCTC 23984</strain>
    </source>
</reference>
<dbReference type="Pfam" id="PF03457">
    <property type="entry name" value="HA"/>
    <property type="match status" value="6"/>
</dbReference>
<evidence type="ECO:0000259" key="1">
    <source>
        <dbReference type="Pfam" id="PF03457"/>
    </source>
</evidence>
<dbReference type="InterPro" id="IPR005114">
    <property type="entry name" value="Helicase_assoc"/>
</dbReference>
<feature type="domain" description="Helicase-associated" evidence="1">
    <location>
        <begin position="213"/>
        <end position="270"/>
    </location>
</feature>
<dbReference type="RefSeq" id="WP_377486949.1">
    <property type="nucleotide sequence ID" value="NZ_JBHUOX010000013.1"/>
</dbReference>
<feature type="domain" description="Helicase-associated" evidence="1">
    <location>
        <begin position="279"/>
        <end position="340"/>
    </location>
</feature>
<organism evidence="2 3">
    <name type="scientific">Pontibacter toksunensis</name>
    <dbReference type="NCBI Taxonomy" id="1332631"/>
    <lineage>
        <taxon>Bacteria</taxon>
        <taxon>Pseudomonadati</taxon>
        <taxon>Bacteroidota</taxon>
        <taxon>Cytophagia</taxon>
        <taxon>Cytophagales</taxon>
        <taxon>Hymenobacteraceae</taxon>
        <taxon>Pontibacter</taxon>
    </lineage>
</organism>
<feature type="domain" description="Helicase-associated" evidence="1">
    <location>
        <begin position="420"/>
        <end position="479"/>
    </location>
</feature>